<evidence type="ECO:0000256" key="1">
    <source>
        <dbReference type="ARBA" id="ARBA00004162"/>
    </source>
</evidence>
<dbReference type="GO" id="GO:0005886">
    <property type="term" value="C:plasma membrane"/>
    <property type="evidence" value="ECO:0007669"/>
    <property type="project" value="UniProtKB-SubCell"/>
</dbReference>
<evidence type="ECO:0000256" key="10">
    <source>
        <dbReference type="SAM" id="Phobius"/>
    </source>
</evidence>
<organism evidence="11 12">
    <name type="scientific">Aerophobetes bacterium</name>
    <dbReference type="NCBI Taxonomy" id="2030807"/>
    <lineage>
        <taxon>Bacteria</taxon>
        <taxon>Candidatus Aerophobota</taxon>
    </lineage>
</organism>
<accession>A0A497E314</accession>
<sequence>MYTVAAIASNGQDVFAGGAGGLFAALMPFILIFVIFYFLLILPQRKKEKEHMEMVKNLKKGDKVITTGGIYGTITKLRKNYVEIEVSENTKLRVQRHCISQLRGKE</sequence>
<name>A0A497E314_UNCAE</name>
<keyword evidence="8" id="KW-0811">Translocation</keyword>
<comment type="caution">
    <text evidence="11">The sequence shown here is derived from an EMBL/GenBank/DDBJ whole genome shotgun (WGS) entry which is preliminary data.</text>
</comment>
<keyword evidence="9 10" id="KW-0472">Membrane</keyword>
<proteinExistence type="inferred from homology"/>
<evidence type="ECO:0000256" key="9">
    <source>
        <dbReference type="ARBA" id="ARBA00023136"/>
    </source>
</evidence>
<dbReference type="GO" id="GO:0015031">
    <property type="term" value="P:protein transport"/>
    <property type="evidence" value="ECO:0007669"/>
    <property type="project" value="UniProtKB-KW"/>
</dbReference>
<gene>
    <name evidence="11" type="primary">yajC</name>
    <name evidence="11" type="ORF">DRJ00_05885</name>
</gene>
<protein>
    <submittedName>
        <fullName evidence="11">Preprotein translocase subunit YajC</fullName>
    </submittedName>
</protein>
<dbReference type="AlphaFoldDB" id="A0A497E314"/>
<reference evidence="11 12" key="1">
    <citation type="submission" date="2018-06" db="EMBL/GenBank/DDBJ databases">
        <title>Extensive metabolic versatility and redundancy in microbially diverse, dynamic hydrothermal sediments.</title>
        <authorList>
            <person name="Dombrowski N."/>
            <person name="Teske A."/>
            <person name="Baker B.J."/>
        </authorList>
    </citation>
    <scope>NUCLEOTIDE SEQUENCE [LARGE SCALE GENOMIC DNA]</scope>
    <source>
        <strain evidence="11">B47_G16</strain>
    </source>
</reference>
<dbReference type="PANTHER" id="PTHR33909">
    <property type="entry name" value="SEC TRANSLOCON ACCESSORY COMPLEX SUBUNIT YAJC"/>
    <property type="match status" value="1"/>
</dbReference>
<dbReference type="Pfam" id="PF02699">
    <property type="entry name" value="YajC"/>
    <property type="match status" value="1"/>
</dbReference>
<feature type="transmembrane region" description="Helical" evidence="10">
    <location>
        <begin position="20"/>
        <end position="42"/>
    </location>
</feature>
<evidence type="ECO:0000256" key="8">
    <source>
        <dbReference type="ARBA" id="ARBA00023010"/>
    </source>
</evidence>
<comment type="similarity">
    <text evidence="2">Belongs to the YajC family.</text>
</comment>
<dbReference type="InterPro" id="IPR003849">
    <property type="entry name" value="Preprotein_translocase_YajC"/>
</dbReference>
<dbReference type="SMART" id="SM01323">
    <property type="entry name" value="YajC"/>
    <property type="match status" value="1"/>
</dbReference>
<evidence type="ECO:0000256" key="7">
    <source>
        <dbReference type="ARBA" id="ARBA00022989"/>
    </source>
</evidence>
<comment type="subcellular location">
    <subcellularLocation>
        <location evidence="1">Cell membrane</location>
        <topology evidence="1">Single-pass membrane protein</topology>
    </subcellularLocation>
</comment>
<keyword evidence="4" id="KW-1003">Cell membrane</keyword>
<dbReference type="PANTHER" id="PTHR33909:SF1">
    <property type="entry name" value="SEC TRANSLOCON ACCESSORY COMPLEX SUBUNIT YAJC"/>
    <property type="match status" value="1"/>
</dbReference>
<evidence type="ECO:0000256" key="5">
    <source>
        <dbReference type="ARBA" id="ARBA00022692"/>
    </source>
</evidence>
<dbReference type="PRINTS" id="PR01853">
    <property type="entry name" value="YAJCTRNLCASE"/>
</dbReference>
<keyword evidence="3" id="KW-0813">Transport</keyword>
<dbReference type="NCBIfam" id="TIGR00739">
    <property type="entry name" value="yajC"/>
    <property type="match status" value="1"/>
</dbReference>
<dbReference type="EMBL" id="QMPZ01000085">
    <property type="protein sequence ID" value="RLE08661.1"/>
    <property type="molecule type" value="Genomic_DNA"/>
</dbReference>
<evidence type="ECO:0000313" key="12">
    <source>
        <dbReference type="Proteomes" id="UP000279422"/>
    </source>
</evidence>
<dbReference type="Proteomes" id="UP000279422">
    <property type="component" value="Unassembled WGS sequence"/>
</dbReference>
<evidence type="ECO:0000256" key="2">
    <source>
        <dbReference type="ARBA" id="ARBA00006742"/>
    </source>
</evidence>
<evidence type="ECO:0000256" key="6">
    <source>
        <dbReference type="ARBA" id="ARBA00022927"/>
    </source>
</evidence>
<evidence type="ECO:0000256" key="3">
    <source>
        <dbReference type="ARBA" id="ARBA00022448"/>
    </source>
</evidence>
<evidence type="ECO:0000313" key="11">
    <source>
        <dbReference type="EMBL" id="RLE08661.1"/>
    </source>
</evidence>
<keyword evidence="7 10" id="KW-1133">Transmembrane helix</keyword>
<keyword evidence="5 10" id="KW-0812">Transmembrane</keyword>
<keyword evidence="6" id="KW-0653">Protein transport</keyword>
<evidence type="ECO:0000256" key="4">
    <source>
        <dbReference type="ARBA" id="ARBA00022475"/>
    </source>
</evidence>